<feature type="region of interest" description="Disordered" evidence="1">
    <location>
        <begin position="1"/>
        <end position="44"/>
    </location>
</feature>
<dbReference type="PANTHER" id="PTHR42705">
    <property type="entry name" value="BIFUNCTIONAL NON-HOMOLOGOUS END JOINING PROTEIN LIGD"/>
    <property type="match status" value="1"/>
</dbReference>
<gene>
    <name evidence="4" type="ORF">QRT04_08070</name>
</gene>
<reference evidence="4 5" key="1">
    <citation type="submission" date="2023-06" db="EMBL/GenBank/DDBJ databases">
        <title>Cellulomonas sp. MW4 Whole genome sequence.</title>
        <authorList>
            <person name="Park S."/>
        </authorList>
    </citation>
    <scope>NUCLEOTIDE SEQUENCE [LARGE SCALE GENOMIC DNA]</scope>
    <source>
        <strain evidence="4 5">MW4</strain>
    </source>
</reference>
<dbReference type="Pfam" id="PF21686">
    <property type="entry name" value="LigD_Prim-Pol"/>
    <property type="match status" value="1"/>
</dbReference>
<comment type="caution">
    <text evidence="4">The sequence shown here is derived from an EMBL/GenBank/DDBJ whole genome shotgun (WGS) entry which is preliminary data.</text>
</comment>
<dbReference type="RefSeq" id="WP_289454705.1">
    <property type="nucleotide sequence ID" value="NZ_JAUCGQ010000001.1"/>
</dbReference>
<evidence type="ECO:0000256" key="1">
    <source>
        <dbReference type="SAM" id="MobiDB-lite"/>
    </source>
</evidence>
<dbReference type="InterPro" id="IPR014145">
    <property type="entry name" value="LigD_pol_dom"/>
</dbReference>
<accession>A0ABT7SFR9</accession>
<dbReference type="NCBIfam" id="TIGR02777">
    <property type="entry name" value="LigD_PE_dom"/>
    <property type="match status" value="1"/>
</dbReference>
<evidence type="ECO:0000259" key="2">
    <source>
        <dbReference type="Pfam" id="PF13298"/>
    </source>
</evidence>
<dbReference type="InterPro" id="IPR014144">
    <property type="entry name" value="LigD_PE_domain"/>
</dbReference>
<protein>
    <submittedName>
        <fullName evidence="4">DNA polymerase ligase N-terminal domain-containing protein</fullName>
    </submittedName>
</protein>
<feature type="domain" description="DNA ligase D polymerase" evidence="3">
    <location>
        <begin position="272"/>
        <end position="527"/>
    </location>
</feature>
<dbReference type="GO" id="GO:0016874">
    <property type="term" value="F:ligase activity"/>
    <property type="evidence" value="ECO:0007669"/>
    <property type="project" value="UniProtKB-KW"/>
</dbReference>
<dbReference type="EMBL" id="JAUCGQ010000001">
    <property type="protein sequence ID" value="MDM7854884.1"/>
    <property type="molecule type" value="Genomic_DNA"/>
</dbReference>
<dbReference type="InterPro" id="IPR052171">
    <property type="entry name" value="NHEJ_LigD"/>
</dbReference>
<dbReference type="Proteomes" id="UP001529338">
    <property type="component" value="Unassembled WGS sequence"/>
</dbReference>
<sequence length="541" mass="60443">MPAKRRATNKAPEPGLDTYRSMRDFDRTPEPSGAPPAPDAAGRRRFVVQRHRARRLHYDLRFEIDGVLVSWAVPKGPTLDPSARHLAVHVEDHPLEYEDFEGVIPGGQYGGGDVIVWDRGTWEPHATDDPAQAVKDGELHADMHGEKLRGRLVLIRRDEPADGGKEQWILVHKHDDDAVEGWDPEDHPRSVLSGRTNDEVKADPDRLWRSDLPPAEASVELHPAVPAATDDDLAALADLGAAGTWEVFGRRLRVTNLDKVLFPGRGDEPPVTKRELLAYTARIAPVVVPHLRGRPLNLHRYPQGADHGGFWHKQLPDHAPDWLPRWVNPDADDDDTTTYLVADEPAALLWAANFGGLEWHAWTSTTDHPHRPTYAMVDIDPGTSTAWEDVLVLARLHRDAFEHLGVRAYPKVTGRRGIQVWIPIAPGPSFDDTRAWVERLSRTVGAVVPDLVSWKWGVRERGGHARLDYTQNAINKTLVAPYSPRPAAGAPVSAPITWDELDEPWLRPDAFTVRTVLDRVAERGDLFAGVLRTDQRLPRLA</sequence>
<feature type="domain" description="DNA ligase D 3'-phosphoesterase" evidence="2">
    <location>
        <begin position="49"/>
        <end position="156"/>
    </location>
</feature>
<proteinExistence type="predicted"/>
<dbReference type="Gene3D" id="3.90.920.10">
    <property type="entry name" value="DNA primase, PRIM domain"/>
    <property type="match status" value="1"/>
</dbReference>
<name>A0ABT7SFR9_9CELL</name>
<evidence type="ECO:0000259" key="3">
    <source>
        <dbReference type="Pfam" id="PF21686"/>
    </source>
</evidence>
<evidence type="ECO:0000313" key="5">
    <source>
        <dbReference type="Proteomes" id="UP001529338"/>
    </source>
</evidence>
<keyword evidence="4" id="KW-0436">Ligase</keyword>
<dbReference type="Pfam" id="PF13298">
    <property type="entry name" value="LigD_N"/>
    <property type="match status" value="1"/>
</dbReference>
<keyword evidence="5" id="KW-1185">Reference proteome</keyword>
<evidence type="ECO:0000313" key="4">
    <source>
        <dbReference type="EMBL" id="MDM7854884.1"/>
    </source>
</evidence>
<dbReference type="PANTHER" id="PTHR42705:SF2">
    <property type="entry name" value="BIFUNCTIONAL NON-HOMOLOGOUS END JOINING PROTEIN LIGD"/>
    <property type="match status" value="1"/>
</dbReference>
<feature type="compositionally biased region" description="Basic and acidic residues" evidence="1">
    <location>
        <begin position="20"/>
        <end position="29"/>
    </location>
</feature>
<organism evidence="4 5">
    <name type="scientific">Cellulomonas alba</name>
    <dbReference type="NCBI Taxonomy" id="3053467"/>
    <lineage>
        <taxon>Bacteria</taxon>
        <taxon>Bacillati</taxon>
        <taxon>Actinomycetota</taxon>
        <taxon>Actinomycetes</taxon>
        <taxon>Micrococcales</taxon>
        <taxon>Cellulomonadaceae</taxon>
        <taxon>Cellulomonas</taxon>
    </lineage>
</organism>